<proteinExistence type="predicted"/>
<protein>
    <submittedName>
        <fullName evidence="1">Uncharacterized protein</fullName>
    </submittedName>
</protein>
<name>A0A921QJB1_SORBI</name>
<dbReference type="Proteomes" id="UP000807115">
    <property type="component" value="Chromosome 7"/>
</dbReference>
<accession>A0A921QJB1</accession>
<comment type="caution">
    <text evidence="1">The sequence shown here is derived from an EMBL/GenBank/DDBJ whole genome shotgun (WGS) entry which is preliminary data.</text>
</comment>
<reference evidence="1" key="1">
    <citation type="journal article" date="2019" name="BMC Genomics">
        <title>A new reference genome for Sorghum bicolor reveals high levels of sequence similarity between sweet and grain genotypes: implications for the genetics of sugar metabolism.</title>
        <authorList>
            <person name="Cooper E.A."/>
            <person name="Brenton Z.W."/>
            <person name="Flinn B.S."/>
            <person name="Jenkins J."/>
            <person name="Shu S."/>
            <person name="Flowers D."/>
            <person name="Luo F."/>
            <person name="Wang Y."/>
            <person name="Xia P."/>
            <person name="Barry K."/>
            <person name="Daum C."/>
            <person name="Lipzen A."/>
            <person name="Yoshinaga Y."/>
            <person name="Schmutz J."/>
            <person name="Saski C."/>
            <person name="Vermerris W."/>
            <person name="Kresovich S."/>
        </authorList>
    </citation>
    <scope>NUCLEOTIDE SEQUENCE</scope>
</reference>
<organism evidence="1 2">
    <name type="scientific">Sorghum bicolor</name>
    <name type="common">Sorghum</name>
    <name type="synonym">Sorghum vulgare</name>
    <dbReference type="NCBI Taxonomy" id="4558"/>
    <lineage>
        <taxon>Eukaryota</taxon>
        <taxon>Viridiplantae</taxon>
        <taxon>Streptophyta</taxon>
        <taxon>Embryophyta</taxon>
        <taxon>Tracheophyta</taxon>
        <taxon>Spermatophyta</taxon>
        <taxon>Magnoliopsida</taxon>
        <taxon>Liliopsida</taxon>
        <taxon>Poales</taxon>
        <taxon>Poaceae</taxon>
        <taxon>PACMAD clade</taxon>
        <taxon>Panicoideae</taxon>
        <taxon>Andropogonodae</taxon>
        <taxon>Andropogoneae</taxon>
        <taxon>Sorghinae</taxon>
        <taxon>Sorghum</taxon>
    </lineage>
</organism>
<sequence length="340" mass="38355">MLERSAIRMNKTLYIICQVASHSTVYKINILDGRLTCHDKTLTPHCILETSMWYIEDVILNRLIERSWHFVCDRKSIYAAPSVEDKVYSCCLDQGNIDCIGSTRPVGVRFRLVVLVGITVVAISGTLQDVYHLSEGKWMCHKTSGPPDLDKEVCLSGYVVLSSSTFMVSDAEENRCFLHDIVNDKWSIVIPLQPTPVRACLSERCVFAKGFIYTCSDWGLAAFELVEQNGSYYLGEQVDLQFSWLNYWERNRMCMEYVGEDTSSGAIMFFVASDDQIHQPGYPINEKPVRITTVQVKTEEMPDGKLKPKSIGHVDIGTTFVQGIGALWTRDCFAAADIQA</sequence>
<evidence type="ECO:0000313" key="2">
    <source>
        <dbReference type="Proteomes" id="UP000807115"/>
    </source>
</evidence>
<reference evidence="1" key="2">
    <citation type="submission" date="2020-10" db="EMBL/GenBank/DDBJ databases">
        <authorList>
            <person name="Cooper E.A."/>
            <person name="Brenton Z.W."/>
            <person name="Flinn B.S."/>
            <person name="Jenkins J."/>
            <person name="Shu S."/>
            <person name="Flowers D."/>
            <person name="Luo F."/>
            <person name="Wang Y."/>
            <person name="Xia P."/>
            <person name="Barry K."/>
            <person name="Daum C."/>
            <person name="Lipzen A."/>
            <person name="Yoshinaga Y."/>
            <person name="Schmutz J."/>
            <person name="Saski C."/>
            <person name="Vermerris W."/>
            <person name="Kresovich S."/>
        </authorList>
    </citation>
    <scope>NUCLEOTIDE SEQUENCE</scope>
</reference>
<gene>
    <name evidence="1" type="ORF">BDA96_07G089500</name>
</gene>
<dbReference type="SUPFAM" id="SSF50965">
    <property type="entry name" value="Galactose oxidase, central domain"/>
    <property type="match status" value="1"/>
</dbReference>
<evidence type="ECO:0000313" key="1">
    <source>
        <dbReference type="EMBL" id="KAG0523039.1"/>
    </source>
</evidence>
<dbReference type="AlphaFoldDB" id="A0A921QJB1"/>
<dbReference type="EMBL" id="CM027686">
    <property type="protein sequence ID" value="KAG0523039.1"/>
    <property type="molecule type" value="Genomic_DNA"/>
</dbReference>
<dbReference type="InterPro" id="IPR011043">
    <property type="entry name" value="Gal_Oxase/kelch_b-propeller"/>
</dbReference>